<keyword evidence="2" id="KW-1185">Reference proteome</keyword>
<protein>
    <submittedName>
        <fullName evidence="1">Peptidase M20 domain-containing protein 2</fullName>
    </submittedName>
</protein>
<name>A0AAV4IUE4_9GAST</name>
<dbReference type="EMBL" id="BMAT01002785">
    <property type="protein sequence ID" value="GFS14174.1"/>
    <property type="molecule type" value="Genomic_DNA"/>
</dbReference>
<evidence type="ECO:0000313" key="2">
    <source>
        <dbReference type="Proteomes" id="UP000762676"/>
    </source>
</evidence>
<dbReference type="Proteomes" id="UP000762676">
    <property type="component" value="Unassembled WGS sequence"/>
</dbReference>
<dbReference type="AlphaFoldDB" id="A0AAV4IUE4"/>
<accession>A0AAV4IUE4</accession>
<reference evidence="1 2" key="1">
    <citation type="journal article" date="2021" name="Elife">
        <title>Chloroplast acquisition without the gene transfer in kleptoplastic sea slugs, Plakobranchus ocellatus.</title>
        <authorList>
            <person name="Maeda T."/>
            <person name="Takahashi S."/>
            <person name="Yoshida T."/>
            <person name="Shimamura S."/>
            <person name="Takaki Y."/>
            <person name="Nagai Y."/>
            <person name="Toyoda A."/>
            <person name="Suzuki Y."/>
            <person name="Arimoto A."/>
            <person name="Ishii H."/>
            <person name="Satoh N."/>
            <person name="Nishiyama T."/>
            <person name="Hasebe M."/>
            <person name="Maruyama T."/>
            <person name="Minagawa J."/>
            <person name="Obokata J."/>
            <person name="Shigenobu S."/>
        </authorList>
    </citation>
    <scope>NUCLEOTIDE SEQUENCE [LARGE SCALE GENOMIC DNA]</scope>
</reference>
<gene>
    <name evidence="1" type="ORF">ElyMa_001417200</name>
</gene>
<proteinExistence type="predicted"/>
<evidence type="ECO:0000313" key="1">
    <source>
        <dbReference type="EMBL" id="GFS14174.1"/>
    </source>
</evidence>
<comment type="caution">
    <text evidence="1">The sequence shown here is derived from an EMBL/GenBank/DDBJ whole genome shotgun (WGS) entry which is preliminary data.</text>
</comment>
<sequence>MIDKNNSFSSSNDISFVLQQMFPTAAVAKKFTCGETESMYLAMHGIAPYCSSLLHKRTLQEPYVSLSDENLNKHMQTKQMDLWLRIWNVDTVESRNFESSFLGHACASDLLICFEEKVAGKLGLAHMAQLSMDGPYVNWATFENFRQRLKRKHQGN</sequence>
<organism evidence="1 2">
    <name type="scientific">Elysia marginata</name>
    <dbReference type="NCBI Taxonomy" id="1093978"/>
    <lineage>
        <taxon>Eukaryota</taxon>
        <taxon>Metazoa</taxon>
        <taxon>Spiralia</taxon>
        <taxon>Lophotrochozoa</taxon>
        <taxon>Mollusca</taxon>
        <taxon>Gastropoda</taxon>
        <taxon>Heterobranchia</taxon>
        <taxon>Euthyneura</taxon>
        <taxon>Panpulmonata</taxon>
        <taxon>Sacoglossa</taxon>
        <taxon>Placobranchoidea</taxon>
        <taxon>Plakobranchidae</taxon>
        <taxon>Elysia</taxon>
    </lineage>
</organism>